<sequence length="369" mass="41223">MQQIFADLHIHIGRTQTGKPVKITGSKSLTIQTILEEASLRKGLGMIGVIDCHVPEVLAELKQLIRQGKASMLPGGGLRYEKMTLILGTEMEFYDEDCQGPVHVLCFLPTIEEMSFFSSWMSKYQKNITLSSQRSYAPIRQCQKIVKELGGLFIPAHIFTPHKSVYGRGVKSSITEILNPDLIDAVELGLSSDTAMADQLPELRRYTFLTNSDAHSVSKIAREYQLMSLEEVDFTSLAYALRGIGEGGILGNYGLSPRLGKYYSEVSRRIEELEILQKKEANNSVWAEERHRPPYTHQIPLEFIPKLGPKGFKALLHAYGTEMNIIHHCTFDELTKYVRDEVAHMILAARKGSLAIHSGGAGLYGKIGK</sequence>
<dbReference type="SUPFAM" id="SSF89550">
    <property type="entry name" value="PHP domain-like"/>
    <property type="match status" value="1"/>
</dbReference>
<dbReference type="RefSeq" id="WP_307390251.1">
    <property type="nucleotide sequence ID" value="NZ_BAAADK010000018.1"/>
</dbReference>
<dbReference type="Gene3D" id="3.20.20.140">
    <property type="entry name" value="Metal-dependent hydrolases"/>
    <property type="match status" value="1"/>
</dbReference>
<dbReference type="PANTHER" id="PTHR40084">
    <property type="entry name" value="PHOSPHOHYDROLASE, PHP FAMILY"/>
    <property type="match status" value="1"/>
</dbReference>
<keyword evidence="2" id="KW-1185">Reference proteome</keyword>
<protein>
    <submittedName>
        <fullName evidence="1">Uncharacterized protein (TIGR00375 family)</fullName>
    </submittedName>
</protein>
<organism evidence="1 2">
    <name type="scientific">Caldalkalibacillus horti</name>
    <dbReference type="NCBI Taxonomy" id="77523"/>
    <lineage>
        <taxon>Bacteria</taxon>
        <taxon>Bacillati</taxon>
        <taxon>Bacillota</taxon>
        <taxon>Bacilli</taxon>
        <taxon>Bacillales</taxon>
        <taxon>Bacillaceae</taxon>
        <taxon>Caldalkalibacillus</taxon>
    </lineage>
</organism>
<reference evidence="1 2" key="1">
    <citation type="submission" date="2023-07" db="EMBL/GenBank/DDBJ databases">
        <title>Genomic Encyclopedia of Type Strains, Phase IV (KMG-IV): sequencing the most valuable type-strain genomes for metagenomic binning, comparative biology and taxonomic classification.</title>
        <authorList>
            <person name="Goeker M."/>
        </authorList>
    </citation>
    <scope>NUCLEOTIDE SEQUENCE [LARGE SCALE GENOMIC DNA]</scope>
    <source>
        <strain evidence="1 2">DSM 12751</strain>
    </source>
</reference>
<gene>
    <name evidence="1" type="ORF">J2S11_000423</name>
</gene>
<evidence type="ECO:0000313" key="2">
    <source>
        <dbReference type="Proteomes" id="UP001235840"/>
    </source>
</evidence>
<evidence type="ECO:0000313" key="1">
    <source>
        <dbReference type="EMBL" id="MDQ0164523.1"/>
    </source>
</evidence>
<dbReference type="CDD" id="cd19067">
    <property type="entry name" value="PfuEndoQ-like"/>
    <property type="match status" value="1"/>
</dbReference>
<dbReference type="Proteomes" id="UP001235840">
    <property type="component" value="Unassembled WGS sequence"/>
</dbReference>
<dbReference type="InterPro" id="IPR016195">
    <property type="entry name" value="Pol/histidinol_Pase-like"/>
</dbReference>
<name>A0ABT9VU60_9BACI</name>
<dbReference type="PANTHER" id="PTHR40084:SF1">
    <property type="entry name" value="PHOSPHOTRANSFERASE"/>
    <property type="match status" value="1"/>
</dbReference>
<proteinExistence type="predicted"/>
<dbReference type="EMBL" id="JAUSTY010000002">
    <property type="protein sequence ID" value="MDQ0164523.1"/>
    <property type="molecule type" value="Genomic_DNA"/>
</dbReference>
<accession>A0ABT9VU60</accession>
<comment type="caution">
    <text evidence="1">The sequence shown here is derived from an EMBL/GenBank/DDBJ whole genome shotgun (WGS) entry which is preliminary data.</text>
</comment>